<reference evidence="2" key="1">
    <citation type="submission" date="2023-06" db="EMBL/GenBank/DDBJ databases">
        <title>Survivors Of The Sea: Transcriptome response of Skeletonema marinoi to long-term dormancy.</title>
        <authorList>
            <person name="Pinder M.I.M."/>
            <person name="Kourtchenko O."/>
            <person name="Robertson E.K."/>
            <person name="Larsson T."/>
            <person name="Maumus F."/>
            <person name="Osuna-Cruz C.M."/>
            <person name="Vancaester E."/>
            <person name="Stenow R."/>
            <person name="Vandepoele K."/>
            <person name="Ploug H."/>
            <person name="Bruchert V."/>
            <person name="Godhe A."/>
            <person name="Topel M."/>
        </authorList>
    </citation>
    <scope>NUCLEOTIDE SEQUENCE</scope>
    <source>
        <strain evidence="2">R05AC</strain>
    </source>
</reference>
<dbReference type="EMBL" id="JATAAI010000001">
    <property type="protein sequence ID" value="KAK1748408.1"/>
    <property type="molecule type" value="Genomic_DNA"/>
</dbReference>
<comment type="caution">
    <text evidence="2">The sequence shown here is derived from an EMBL/GenBank/DDBJ whole genome shotgun (WGS) entry which is preliminary data.</text>
</comment>
<proteinExistence type="predicted"/>
<evidence type="ECO:0000313" key="3">
    <source>
        <dbReference type="Proteomes" id="UP001224775"/>
    </source>
</evidence>
<name>A0AAD9DK79_9STRA</name>
<dbReference type="Proteomes" id="UP001224775">
    <property type="component" value="Unassembled WGS sequence"/>
</dbReference>
<dbReference type="AlphaFoldDB" id="A0AAD9DK79"/>
<accession>A0AAD9DK79</accession>
<gene>
    <name evidence="2" type="ORF">QTG54_000347</name>
</gene>
<feature type="region of interest" description="Disordered" evidence="1">
    <location>
        <begin position="57"/>
        <end position="88"/>
    </location>
</feature>
<evidence type="ECO:0000256" key="1">
    <source>
        <dbReference type="SAM" id="MobiDB-lite"/>
    </source>
</evidence>
<keyword evidence="3" id="KW-1185">Reference proteome</keyword>
<protein>
    <submittedName>
        <fullName evidence="2">Uncharacterized protein</fullName>
    </submittedName>
</protein>
<evidence type="ECO:0000313" key="2">
    <source>
        <dbReference type="EMBL" id="KAK1748408.1"/>
    </source>
</evidence>
<organism evidence="2 3">
    <name type="scientific">Skeletonema marinoi</name>
    <dbReference type="NCBI Taxonomy" id="267567"/>
    <lineage>
        <taxon>Eukaryota</taxon>
        <taxon>Sar</taxon>
        <taxon>Stramenopiles</taxon>
        <taxon>Ochrophyta</taxon>
        <taxon>Bacillariophyta</taxon>
        <taxon>Coscinodiscophyceae</taxon>
        <taxon>Thalassiosirophycidae</taxon>
        <taxon>Thalassiosirales</taxon>
        <taxon>Skeletonemataceae</taxon>
        <taxon>Skeletonema</taxon>
        <taxon>Skeletonema marinoi-dohrnii complex</taxon>
    </lineage>
</organism>
<sequence length="953" mass="107242">MNDEDEILPDLDDGEVGEMETDLFNLLDETIKIRYQGYIEEHKIDEDLLFEEEQAPLDIRTEDTSPPDESSLAKDLTSPNEVGTGDKENMSSALLNSLTDSASMDTGDDSEDDDQIPLFYTCEKCDRVFFAKSQVADHENQCTKEILDGRVFTNPNDIAEYYEKYQTGGILKPDCVIFYRPPLATPYDNSGRTISPEDFEGRGGNRNDVPQNLLDDFMSSKSPNATSAIEKKNAETDFKINPDNTRHACMVMNAIERLSSTVINPNSGLPSQTITTFCSETETLYDFRVEIKPSNIPNSGLGAFVTFLGARVLKKSASDRSARLVVQHVADDVCGNLSVKTHEELTAEMYGGRKMHVTLKGDNLHHNDNSLYWSNERQNHLKRHIDKYGTLLDHFDEDEVCCKVNSEVKKFRSKIPEAERIGFLGIHSESDYVEDKTLVFTSEKNGLGMLELGRYGPHRKTDVKDNLHFGFKSFIFNAEPSEWSYGVSEQRLGRDQAIDITDDTTGEIHSLARQCTPVYVNEVGHNKKLHCNVDIRHTNECSVYYYIFIDKDHAMKAGDQVELLVDYGEAYEDVRERKGYGKDNNKLCGGDDDDAARLKRNFVDREMVQQDIPDLKLFDIGRKEMVTAIDESLLKWDFDMLPDILSFLNTVSNGDGKSLQDIIRLELSEELLYSVGSKLPDPLNSTMWCKISIDLANSITWDIARYLVCCKDPEHSMAQMLAEQILVNAKNAASKLFFEDAAIDELSFHSLRRKMKKKDVAPNGSFINVYGNDLNIHHGTAATIADIQAYQDAVELGYLEPYFDPCSTSRLADSKLTIVSQYASLNHNNAIGIKLQDAEETIKRGVMRPELEEKPDNGTNTKKKKRLRGGLSNAARTLENRPCEEFPGWTVERISAKTPIIHPGLAGVVLRSRVGVKEMIAKMETNLIDANTAYNILISEGKKKFFGGRKSLA</sequence>